<comment type="caution">
    <text evidence="2">The sequence shown here is derived from an EMBL/GenBank/DDBJ whole genome shotgun (WGS) entry which is preliminary data.</text>
</comment>
<gene>
    <name evidence="2" type="ORF">Lalb_Chr20g0110311</name>
</gene>
<reference evidence="3" key="1">
    <citation type="journal article" date="2020" name="Nat. Commun.">
        <title>Genome sequence of the cluster root forming white lupin.</title>
        <authorList>
            <person name="Hufnagel B."/>
            <person name="Marques A."/>
            <person name="Soriano A."/>
            <person name="Marques L."/>
            <person name="Divol F."/>
            <person name="Doumas P."/>
            <person name="Sallet E."/>
            <person name="Mancinotti D."/>
            <person name="Carrere S."/>
            <person name="Marande W."/>
            <person name="Arribat S."/>
            <person name="Keller J."/>
            <person name="Huneau C."/>
            <person name="Blein T."/>
            <person name="Aime D."/>
            <person name="Laguerre M."/>
            <person name="Taylor J."/>
            <person name="Schubert V."/>
            <person name="Nelson M."/>
            <person name="Geu-Flores F."/>
            <person name="Crespi M."/>
            <person name="Gallardo-Guerrero K."/>
            <person name="Delaux P.-M."/>
            <person name="Salse J."/>
            <person name="Berges H."/>
            <person name="Guyot R."/>
            <person name="Gouzy J."/>
            <person name="Peret B."/>
        </authorList>
    </citation>
    <scope>NUCLEOTIDE SEQUENCE [LARGE SCALE GENOMIC DNA]</scope>
    <source>
        <strain evidence="3">cv. Amiga</strain>
    </source>
</reference>
<feature type="transmembrane region" description="Helical" evidence="1">
    <location>
        <begin position="12"/>
        <end position="30"/>
    </location>
</feature>
<feature type="transmembrane region" description="Helical" evidence="1">
    <location>
        <begin position="36"/>
        <end position="55"/>
    </location>
</feature>
<organism evidence="2 3">
    <name type="scientific">Lupinus albus</name>
    <name type="common">White lupine</name>
    <name type="synonym">Lupinus termis</name>
    <dbReference type="NCBI Taxonomy" id="3870"/>
    <lineage>
        <taxon>Eukaryota</taxon>
        <taxon>Viridiplantae</taxon>
        <taxon>Streptophyta</taxon>
        <taxon>Embryophyta</taxon>
        <taxon>Tracheophyta</taxon>
        <taxon>Spermatophyta</taxon>
        <taxon>Magnoliopsida</taxon>
        <taxon>eudicotyledons</taxon>
        <taxon>Gunneridae</taxon>
        <taxon>Pentapetalae</taxon>
        <taxon>rosids</taxon>
        <taxon>fabids</taxon>
        <taxon>Fabales</taxon>
        <taxon>Fabaceae</taxon>
        <taxon>Papilionoideae</taxon>
        <taxon>50 kb inversion clade</taxon>
        <taxon>genistoids sensu lato</taxon>
        <taxon>core genistoids</taxon>
        <taxon>Genisteae</taxon>
        <taxon>Lupinus</taxon>
    </lineage>
</organism>
<keyword evidence="3" id="KW-1185">Reference proteome</keyword>
<keyword evidence="1" id="KW-0812">Transmembrane</keyword>
<keyword evidence="1" id="KW-1133">Transmembrane helix</keyword>
<dbReference type="AlphaFoldDB" id="A0A6A4NVM5"/>
<dbReference type="EMBL" id="WOCE01000020">
    <property type="protein sequence ID" value="KAE9590688.1"/>
    <property type="molecule type" value="Genomic_DNA"/>
</dbReference>
<keyword evidence="1" id="KW-0472">Membrane</keyword>
<evidence type="ECO:0000256" key="1">
    <source>
        <dbReference type="SAM" id="Phobius"/>
    </source>
</evidence>
<accession>A0A6A4NVM5</accession>
<protein>
    <submittedName>
        <fullName evidence="2">Uncharacterized protein</fullName>
    </submittedName>
</protein>
<name>A0A6A4NVM5_LUPAL</name>
<dbReference type="Proteomes" id="UP000447434">
    <property type="component" value="Chromosome 20"/>
</dbReference>
<evidence type="ECO:0000313" key="2">
    <source>
        <dbReference type="EMBL" id="KAE9590688.1"/>
    </source>
</evidence>
<sequence>MMNKISSPSSSIVSPPSSIHLILIAMIGGGPRPCHVFSLSIIPIPIPTIVVSLIPSTRIISILSPRAYFIIFTQVTLPTFGSINWISRLWFFIFSIPPSSRGKWLIQIRRLWCFLFGITPSGRCKRLIHIIRLRRCLFCITPSGVNG</sequence>
<proteinExistence type="predicted"/>
<evidence type="ECO:0000313" key="3">
    <source>
        <dbReference type="Proteomes" id="UP000447434"/>
    </source>
</evidence>
<feature type="transmembrane region" description="Helical" evidence="1">
    <location>
        <begin position="67"/>
        <end position="86"/>
    </location>
</feature>